<keyword evidence="3" id="KW-1185">Reference proteome</keyword>
<name>A0ABU2J6V9_9ACTN</name>
<proteinExistence type="predicted"/>
<accession>A0ABU2J6V9</accession>
<sequence>MRNYTITTLGAATELLDLPFDRPLEEWNDPRIVQVPRGISRHVVRFVRAHNQIFAIKEATERYVLREHHLLRELADASVPVVDAFGTVIDRSDQQDHHLDGLLITRHLPYSLPYRSLFTERSLPDLRSRLLDALAQLFVRLHLSGFFWGDCSLSNTLFRRDAGSLAAYLVDAETGEMHPQLSRGQRSHDISIATENIAGELMDLQAGGYLSMDDDPVETAMALQPRYDKLWAELTDDEVYPSGESYRIEERVRRLNSLGFDVSEIGIRTEDAGRKLRFETHIVEPGHHQRRVYALTGLRVQENQARQILSDLARFRAKWIEGVEHDIPEDLAARRWLDEKFYGVLGMIPDRLRRKLPDAELFHEIAEHRWLMSEQLGRDVGRQAAVDDYVKTVLSKLPDTAVRILTDPITEEMPVIRE</sequence>
<evidence type="ECO:0000313" key="3">
    <source>
        <dbReference type="Proteomes" id="UP001183176"/>
    </source>
</evidence>
<dbReference type="SUPFAM" id="SSF56112">
    <property type="entry name" value="Protein kinase-like (PK-like)"/>
    <property type="match status" value="1"/>
</dbReference>
<dbReference type="InterPro" id="IPR011009">
    <property type="entry name" value="Kinase-like_dom_sf"/>
</dbReference>
<gene>
    <name evidence="2" type="ORF">RM423_04915</name>
</gene>
<evidence type="ECO:0000313" key="2">
    <source>
        <dbReference type="EMBL" id="MDT0260731.1"/>
    </source>
</evidence>
<dbReference type="RefSeq" id="WP_311421884.1">
    <property type="nucleotide sequence ID" value="NZ_JAVREH010000004.1"/>
</dbReference>
<feature type="domain" description="DUF4032" evidence="1">
    <location>
        <begin position="229"/>
        <end position="394"/>
    </location>
</feature>
<dbReference type="Pfam" id="PF06293">
    <property type="entry name" value="Kdo"/>
    <property type="match status" value="1"/>
</dbReference>
<dbReference type="InterPro" id="IPR025111">
    <property type="entry name" value="DUF4032"/>
</dbReference>
<protein>
    <submittedName>
        <fullName evidence="2">DUF4032 domain-containing protein</fullName>
    </submittedName>
</protein>
<reference evidence="3" key="1">
    <citation type="submission" date="2023-07" db="EMBL/GenBank/DDBJ databases">
        <title>30 novel species of actinomycetes from the DSMZ collection.</title>
        <authorList>
            <person name="Nouioui I."/>
        </authorList>
    </citation>
    <scope>NUCLEOTIDE SEQUENCE [LARGE SCALE GENOMIC DNA]</scope>
    <source>
        <strain evidence="3">DSM 44399</strain>
    </source>
</reference>
<dbReference type="Pfam" id="PF13224">
    <property type="entry name" value="DUF4032"/>
    <property type="match status" value="1"/>
</dbReference>
<dbReference type="Proteomes" id="UP001183176">
    <property type="component" value="Unassembled WGS sequence"/>
</dbReference>
<comment type="caution">
    <text evidence="2">The sequence shown here is derived from an EMBL/GenBank/DDBJ whole genome shotgun (WGS) entry which is preliminary data.</text>
</comment>
<organism evidence="2 3">
    <name type="scientific">Jatrophihabitans lederbergiae</name>
    <dbReference type="NCBI Taxonomy" id="3075547"/>
    <lineage>
        <taxon>Bacteria</taxon>
        <taxon>Bacillati</taxon>
        <taxon>Actinomycetota</taxon>
        <taxon>Actinomycetes</taxon>
        <taxon>Jatrophihabitantales</taxon>
        <taxon>Jatrophihabitantaceae</taxon>
        <taxon>Jatrophihabitans</taxon>
    </lineage>
</organism>
<evidence type="ECO:0000259" key="1">
    <source>
        <dbReference type="Pfam" id="PF13224"/>
    </source>
</evidence>
<dbReference type="EMBL" id="JAVREH010000004">
    <property type="protein sequence ID" value="MDT0260731.1"/>
    <property type="molecule type" value="Genomic_DNA"/>
</dbReference>